<evidence type="ECO:0000313" key="1">
    <source>
        <dbReference type="EMBL" id="TNV85178.1"/>
    </source>
</evidence>
<comment type="caution">
    <text evidence="1">The sequence shown here is derived from an EMBL/GenBank/DDBJ whole genome shotgun (WGS) entry which is preliminary data.</text>
</comment>
<dbReference type="AlphaFoldDB" id="A0A8J8P0S8"/>
<keyword evidence="2" id="KW-1185">Reference proteome</keyword>
<protein>
    <submittedName>
        <fullName evidence="1">Uncharacterized protein</fullName>
    </submittedName>
</protein>
<proteinExistence type="predicted"/>
<dbReference type="Proteomes" id="UP000785679">
    <property type="component" value="Unassembled WGS sequence"/>
</dbReference>
<organism evidence="1 2">
    <name type="scientific">Halteria grandinella</name>
    <dbReference type="NCBI Taxonomy" id="5974"/>
    <lineage>
        <taxon>Eukaryota</taxon>
        <taxon>Sar</taxon>
        <taxon>Alveolata</taxon>
        <taxon>Ciliophora</taxon>
        <taxon>Intramacronucleata</taxon>
        <taxon>Spirotrichea</taxon>
        <taxon>Stichotrichia</taxon>
        <taxon>Sporadotrichida</taxon>
        <taxon>Halteriidae</taxon>
        <taxon>Halteria</taxon>
    </lineage>
</organism>
<reference evidence="1" key="1">
    <citation type="submission" date="2019-06" db="EMBL/GenBank/DDBJ databases">
        <authorList>
            <person name="Zheng W."/>
        </authorList>
    </citation>
    <scope>NUCLEOTIDE SEQUENCE</scope>
    <source>
        <strain evidence="1">QDHG01</strain>
    </source>
</reference>
<name>A0A8J8P0S8_HALGN</name>
<sequence>MQPHILILNRHGASSSFYGPFLSSLLKSVYATLKSFIFPSLSLLRPYNSPISSSSNPYSLSFSRSLIFDISLSTSVVVLSELGSGGAFEVFINIIIKWSRKVTVQTPDEIQEVQPN</sequence>
<accession>A0A8J8P0S8</accession>
<evidence type="ECO:0000313" key="2">
    <source>
        <dbReference type="Proteomes" id="UP000785679"/>
    </source>
</evidence>
<dbReference type="EMBL" id="RRYP01002059">
    <property type="protein sequence ID" value="TNV85178.1"/>
    <property type="molecule type" value="Genomic_DNA"/>
</dbReference>
<gene>
    <name evidence="1" type="ORF">FGO68_gene1551</name>
</gene>